<dbReference type="InterPro" id="IPR047867">
    <property type="entry name" value="Ribosomal_uL22_bac/org-type"/>
</dbReference>
<dbReference type="SUPFAM" id="SSF54843">
    <property type="entry name" value="Ribosomal protein L22"/>
    <property type="match status" value="1"/>
</dbReference>
<sequence length="119" mass="13361">MEARATLRFIRVAPRKARLVVDLIRGKMVNEALAILNFSPKYVSPLVKKVLNSAVSNAMKIAENKNSKIDVDKLFVKKVTVDEGPTLKRYMPRAMGRATLIRKRTSHIKIVLGEVSRSS</sequence>
<keyword evidence="5 7" id="KW-0687">Ribonucleoprotein</keyword>
<comment type="subunit">
    <text evidence="7 9">Part of the 50S ribosomal subunit.</text>
</comment>
<dbReference type="GO" id="GO:0019843">
    <property type="term" value="F:rRNA binding"/>
    <property type="evidence" value="ECO:0007669"/>
    <property type="project" value="UniProtKB-UniRule"/>
</dbReference>
<evidence type="ECO:0000256" key="1">
    <source>
        <dbReference type="ARBA" id="ARBA00009451"/>
    </source>
</evidence>
<dbReference type="EMBL" id="MGDE01000155">
    <property type="protein sequence ID" value="OGL45030.1"/>
    <property type="molecule type" value="Genomic_DNA"/>
</dbReference>
<comment type="function">
    <text evidence="7">The globular domain of the protein is located near the polypeptide exit tunnel on the outside of the subunit, while an extended beta-hairpin is found that lines the wall of the exit tunnel in the center of the 70S ribosome.</text>
</comment>
<gene>
    <name evidence="7" type="primary">rplV</name>
    <name evidence="11" type="ORF">A2W05_00495</name>
</gene>
<evidence type="ECO:0000256" key="8">
    <source>
        <dbReference type="RuleBase" id="RU004005"/>
    </source>
</evidence>
<accession>A0A1F7RUI3</accession>
<evidence type="ECO:0000256" key="6">
    <source>
        <dbReference type="ARBA" id="ARBA00035207"/>
    </source>
</evidence>
<dbReference type="InterPro" id="IPR018260">
    <property type="entry name" value="Ribosomal_uL22_CS"/>
</dbReference>
<name>A0A1F7RUI3_9BACT</name>
<keyword evidence="2 7" id="KW-0699">rRNA-binding</keyword>
<organism evidence="11 12">
    <name type="scientific">Candidatus Schekmanbacteria bacterium RBG_16_38_10</name>
    <dbReference type="NCBI Taxonomy" id="1817879"/>
    <lineage>
        <taxon>Bacteria</taxon>
        <taxon>Candidatus Schekmaniibacteriota</taxon>
    </lineage>
</organism>
<dbReference type="HAMAP" id="MF_01331_B">
    <property type="entry name" value="Ribosomal_uL22_B"/>
    <property type="match status" value="1"/>
</dbReference>
<evidence type="ECO:0000313" key="12">
    <source>
        <dbReference type="Proteomes" id="UP000178797"/>
    </source>
</evidence>
<protein>
    <recommendedName>
        <fullName evidence="6 7">Large ribosomal subunit protein uL22</fullName>
    </recommendedName>
</protein>
<dbReference type="NCBIfam" id="TIGR01044">
    <property type="entry name" value="rplV_bact"/>
    <property type="match status" value="1"/>
</dbReference>
<dbReference type="GO" id="GO:0022625">
    <property type="term" value="C:cytosolic large ribosomal subunit"/>
    <property type="evidence" value="ECO:0007669"/>
    <property type="project" value="TreeGrafter"/>
</dbReference>
<reference evidence="11 12" key="1">
    <citation type="journal article" date="2016" name="Nat. Commun.">
        <title>Thousands of microbial genomes shed light on interconnected biogeochemical processes in an aquifer system.</title>
        <authorList>
            <person name="Anantharaman K."/>
            <person name="Brown C.T."/>
            <person name="Hug L.A."/>
            <person name="Sharon I."/>
            <person name="Castelle C.J."/>
            <person name="Probst A.J."/>
            <person name="Thomas B.C."/>
            <person name="Singh A."/>
            <person name="Wilkins M.J."/>
            <person name="Karaoz U."/>
            <person name="Brodie E.L."/>
            <person name="Williams K.H."/>
            <person name="Hubbard S.S."/>
            <person name="Banfield J.F."/>
        </authorList>
    </citation>
    <scope>NUCLEOTIDE SEQUENCE [LARGE SCALE GENOMIC DNA]</scope>
</reference>
<dbReference type="Gene3D" id="3.90.470.10">
    <property type="entry name" value="Ribosomal protein L22/L17"/>
    <property type="match status" value="1"/>
</dbReference>
<comment type="function">
    <text evidence="7 10">This protein binds specifically to 23S rRNA; its binding is stimulated by other ribosomal proteins, e.g., L4, L17, and L20. It is important during the early stages of 50S assembly. It makes multiple contacts with different domains of the 23S rRNA in the assembled 50S subunit and ribosome.</text>
</comment>
<comment type="similarity">
    <text evidence="1 7 8">Belongs to the universal ribosomal protein uL22 family.</text>
</comment>
<dbReference type="PROSITE" id="PS00464">
    <property type="entry name" value="RIBOSOMAL_L22"/>
    <property type="match status" value="1"/>
</dbReference>
<evidence type="ECO:0000256" key="2">
    <source>
        <dbReference type="ARBA" id="ARBA00022730"/>
    </source>
</evidence>
<dbReference type="Proteomes" id="UP000178797">
    <property type="component" value="Unassembled WGS sequence"/>
</dbReference>
<dbReference type="CDD" id="cd00336">
    <property type="entry name" value="Ribosomal_L22"/>
    <property type="match status" value="1"/>
</dbReference>
<evidence type="ECO:0000256" key="10">
    <source>
        <dbReference type="RuleBase" id="RU004008"/>
    </source>
</evidence>
<evidence type="ECO:0000256" key="9">
    <source>
        <dbReference type="RuleBase" id="RU004006"/>
    </source>
</evidence>
<evidence type="ECO:0000256" key="3">
    <source>
        <dbReference type="ARBA" id="ARBA00022884"/>
    </source>
</evidence>
<dbReference type="InterPro" id="IPR036394">
    <property type="entry name" value="Ribosomal_uL22_sf"/>
</dbReference>
<dbReference type="Pfam" id="PF00237">
    <property type="entry name" value="Ribosomal_L22"/>
    <property type="match status" value="1"/>
</dbReference>
<comment type="caution">
    <text evidence="11">The sequence shown here is derived from an EMBL/GenBank/DDBJ whole genome shotgun (WGS) entry which is preliminary data.</text>
</comment>
<dbReference type="GO" id="GO:0003735">
    <property type="term" value="F:structural constituent of ribosome"/>
    <property type="evidence" value="ECO:0007669"/>
    <property type="project" value="InterPro"/>
</dbReference>
<dbReference type="InterPro" id="IPR001063">
    <property type="entry name" value="Ribosomal_uL22"/>
</dbReference>
<dbReference type="AlphaFoldDB" id="A0A1F7RUI3"/>
<evidence type="ECO:0000256" key="4">
    <source>
        <dbReference type="ARBA" id="ARBA00022980"/>
    </source>
</evidence>
<dbReference type="GO" id="GO:0006412">
    <property type="term" value="P:translation"/>
    <property type="evidence" value="ECO:0007669"/>
    <property type="project" value="UniProtKB-UniRule"/>
</dbReference>
<keyword evidence="3 7" id="KW-0694">RNA-binding</keyword>
<proteinExistence type="inferred from homology"/>
<evidence type="ECO:0000256" key="5">
    <source>
        <dbReference type="ARBA" id="ARBA00023274"/>
    </source>
</evidence>
<evidence type="ECO:0000256" key="7">
    <source>
        <dbReference type="HAMAP-Rule" id="MF_01331"/>
    </source>
</evidence>
<evidence type="ECO:0000313" key="11">
    <source>
        <dbReference type="EMBL" id="OGL45030.1"/>
    </source>
</evidence>
<dbReference type="InterPro" id="IPR005727">
    <property type="entry name" value="Ribosomal_uL22_bac/chlpt-type"/>
</dbReference>
<keyword evidence="4 7" id="KW-0689">Ribosomal protein</keyword>
<dbReference type="PANTHER" id="PTHR13501:SF8">
    <property type="entry name" value="LARGE RIBOSOMAL SUBUNIT PROTEIN UL22M"/>
    <property type="match status" value="1"/>
</dbReference>
<dbReference type="PANTHER" id="PTHR13501">
    <property type="entry name" value="CHLOROPLAST 50S RIBOSOMAL PROTEIN L22-RELATED"/>
    <property type="match status" value="1"/>
</dbReference>